<dbReference type="AlphaFoldDB" id="A0A060SDJ6"/>
<sequence>MQFQAFLDAHPDIAGHVRSLMLRHPMDDQSGGPDGRPDASAITPQTLVRTAKRLPRLRECQFYFVHIVPSGTPTPDATTAEPLHAAPYPLIDLSVFHIFGSSHQETGPLLELLSYFRMDRLELELVTFVQEPATFPMPPAHFRRIEVRDIWADLDTADEEPIVILPALASALAPGILQALHCSWKDWAGCITVGNFLKDVGSTLTNLTLNMSVASWVEELGSAIQREGWECLNLGSCTALRTFRVNVSLPLSCPLPDVPDVKRRVSSYRNLFSLLPSTVHTVIINAPTMLRSSPPVLGGGRRSAARGQVPVDFSEIEHVLLDMPQMRRVVISIRPAQNMRGAAATVSKSFPALLARGVLEVRTGAMPDVR</sequence>
<feature type="region of interest" description="Disordered" evidence="1">
    <location>
        <begin position="24"/>
        <end position="43"/>
    </location>
</feature>
<gene>
    <name evidence="2" type="ORF">BN946_scf184569.g16</name>
</gene>
<name>A0A060SDJ6_PYCCI</name>
<evidence type="ECO:0000256" key="1">
    <source>
        <dbReference type="SAM" id="MobiDB-lite"/>
    </source>
</evidence>
<comment type="caution">
    <text evidence="2">The sequence shown here is derived from an EMBL/GenBank/DDBJ whole genome shotgun (WGS) entry which is preliminary data.</text>
</comment>
<keyword evidence="3" id="KW-1185">Reference proteome</keyword>
<dbReference type="OrthoDB" id="2921803at2759"/>
<accession>A0A060SDJ6</accession>
<evidence type="ECO:0000313" key="2">
    <source>
        <dbReference type="EMBL" id="CDO70473.1"/>
    </source>
</evidence>
<evidence type="ECO:0008006" key="4">
    <source>
        <dbReference type="Google" id="ProtNLM"/>
    </source>
</evidence>
<dbReference type="EMBL" id="CCBP010000083">
    <property type="protein sequence ID" value="CDO70473.1"/>
    <property type="molecule type" value="Genomic_DNA"/>
</dbReference>
<dbReference type="HOGENOM" id="CLU_748301_0_0_1"/>
<organism evidence="2 3">
    <name type="scientific">Pycnoporus cinnabarinus</name>
    <name type="common">Cinnabar-red polypore</name>
    <name type="synonym">Trametes cinnabarina</name>
    <dbReference type="NCBI Taxonomy" id="5643"/>
    <lineage>
        <taxon>Eukaryota</taxon>
        <taxon>Fungi</taxon>
        <taxon>Dikarya</taxon>
        <taxon>Basidiomycota</taxon>
        <taxon>Agaricomycotina</taxon>
        <taxon>Agaricomycetes</taxon>
        <taxon>Polyporales</taxon>
        <taxon>Polyporaceae</taxon>
        <taxon>Trametes</taxon>
    </lineage>
</organism>
<evidence type="ECO:0000313" key="3">
    <source>
        <dbReference type="Proteomes" id="UP000029665"/>
    </source>
</evidence>
<reference evidence="2" key="1">
    <citation type="submission" date="2014-01" db="EMBL/GenBank/DDBJ databases">
        <title>The genome of the white-rot fungus Pycnoporus cinnabarinus: a basidiomycete model with a versatile arsenal for lignocellulosic biomass breakdown.</title>
        <authorList>
            <person name="Levasseur A."/>
            <person name="Lomascolo A."/>
            <person name="Ruiz-Duenas F.J."/>
            <person name="Uzan E."/>
            <person name="Piumi F."/>
            <person name="Kues U."/>
            <person name="Ram A.F.J."/>
            <person name="Murat C."/>
            <person name="Haon M."/>
            <person name="Benoit I."/>
            <person name="Arfi Y."/>
            <person name="Chevret D."/>
            <person name="Drula E."/>
            <person name="Kwon M.J."/>
            <person name="Gouret P."/>
            <person name="Lesage-Meessen L."/>
            <person name="Lombard V."/>
            <person name="Mariette J."/>
            <person name="Noirot C."/>
            <person name="Park J."/>
            <person name="Patyshakuliyeva A."/>
            <person name="Wieneger R.A.B."/>
            <person name="Wosten H.A.B."/>
            <person name="Martin F."/>
            <person name="Coutinho P.M."/>
            <person name="de Vries R."/>
            <person name="Martinez A.T."/>
            <person name="Klopp C."/>
            <person name="Pontarotti P."/>
            <person name="Henrissat B."/>
            <person name="Record E."/>
        </authorList>
    </citation>
    <scope>NUCLEOTIDE SEQUENCE [LARGE SCALE GENOMIC DNA]</scope>
    <source>
        <strain evidence="2">BRFM137</strain>
    </source>
</reference>
<dbReference type="Proteomes" id="UP000029665">
    <property type="component" value="Unassembled WGS sequence"/>
</dbReference>
<protein>
    <recommendedName>
        <fullName evidence="4">F-box domain-containing protein</fullName>
    </recommendedName>
</protein>
<dbReference type="OMA" id="HIFGSSH"/>
<proteinExistence type="predicted"/>